<evidence type="ECO:0000313" key="7">
    <source>
        <dbReference type="Proteomes" id="UP001589832"/>
    </source>
</evidence>
<keyword evidence="4" id="KW-0732">Signal</keyword>
<dbReference type="EMBL" id="JBHLTQ010000006">
    <property type="protein sequence ID" value="MFC0605511.1"/>
    <property type="molecule type" value="Genomic_DNA"/>
</dbReference>
<evidence type="ECO:0000256" key="3">
    <source>
        <dbReference type="ARBA" id="ARBA00023002"/>
    </source>
</evidence>
<gene>
    <name evidence="6" type="ORF">ACFFGA_13155</name>
</gene>
<evidence type="ECO:0000256" key="2">
    <source>
        <dbReference type="ARBA" id="ARBA00022964"/>
    </source>
</evidence>
<dbReference type="GO" id="GO:0051213">
    <property type="term" value="F:dioxygenase activity"/>
    <property type="evidence" value="ECO:0007669"/>
    <property type="project" value="UniProtKB-KW"/>
</dbReference>
<proteinExistence type="inferred from homology"/>
<organism evidence="6 7">
    <name type="scientific">Winogradskyella pulchriflava</name>
    <dbReference type="NCBI Taxonomy" id="1110688"/>
    <lineage>
        <taxon>Bacteria</taxon>
        <taxon>Pseudomonadati</taxon>
        <taxon>Bacteroidota</taxon>
        <taxon>Flavobacteriia</taxon>
        <taxon>Flavobacteriales</taxon>
        <taxon>Flavobacteriaceae</taxon>
        <taxon>Winogradskyella</taxon>
    </lineage>
</organism>
<evidence type="ECO:0000313" key="6">
    <source>
        <dbReference type="EMBL" id="MFC0605511.1"/>
    </source>
</evidence>
<keyword evidence="3" id="KW-0560">Oxidoreductase</keyword>
<dbReference type="SUPFAM" id="SSF49482">
    <property type="entry name" value="Aromatic compound dioxygenase"/>
    <property type="match status" value="1"/>
</dbReference>
<protein>
    <submittedName>
        <fullName evidence="6">Intradiol ring-cleavage dioxygenase</fullName>
    </submittedName>
</protein>
<dbReference type="InterPro" id="IPR000627">
    <property type="entry name" value="Intradiol_dOase_C"/>
</dbReference>
<feature type="signal peptide" evidence="4">
    <location>
        <begin position="1"/>
        <end position="21"/>
    </location>
</feature>
<keyword evidence="2 6" id="KW-0223">Dioxygenase</keyword>
<keyword evidence="7" id="KW-1185">Reference proteome</keyword>
<evidence type="ECO:0000256" key="1">
    <source>
        <dbReference type="ARBA" id="ARBA00007825"/>
    </source>
</evidence>
<dbReference type="InterPro" id="IPR015889">
    <property type="entry name" value="Intradiol_dOase_core"/>
</dbReference>
<dbReference type="RefSeq" id="WP_386064771.1">
    <property type="nucleotide sequence ID" value="NZ_JBHLTQ010000006.1"/>
</dbReference>
<feature type="domain" description="Intradiol ring-cleavage dioxygenases" evidence="5">
    <location>
        <begin position="62"/>
        <end position="172"/>
    </location>
</feature>
<dbReference type="InterPro" id="IPR050770">
    <property type="entry name" value="Intradiol_RC_Dioxygenase"/>
</dbReference>
<dbReference type="PANTHER" id="PTHR33711">
    <property type="entry name" value="DIOXYGENASE, PUTATIVE (AFU_ORTHOLOGUE AFUA_2G02910)-RELATED"/>
    <property type="match status" value="1"/>
</dbReference>
<dbReference type="Proteomes" id="UP001589832">
    <property type="component" value="Unassembled WGS sequence"/>
</dbReference>
<sequence>MKKLINIAIIALTIISCQSQAKNKTDKIVGGPCEGCEALYEYGEKKLSSIDTLPKFEASKPKLKITGTVYKKDGVTPAKNIILYIYHTNENGIYETKGDEKGWAKRHGYIRGWIKTNVDGAYTFYTFRPASYPNTNAPQHIHITVKEPNTNAYYIDDIMFEDDKFLTDEFKKRLGSRAGSGVVLPKLENGILTVKRDVILGLNIPDYD</sequence>
<dbReference type="Pfam" id="PF00775">
    <property type="entry name" value="Dioxygenase_C"/>
    <property type="match status" value="1"/>
</dbReference>
<name>A0ABV6QB52_9FLAO</name>
<evidence type="ECO:0000259" key="5">
    <source>
        <dbReference type="Pfam" id="PF00775"/>
    </source>
</evidence>
<comment type="similarity">
    <text evidence="1">Belongs to the intradiol ring-cleavage dioxygenase family.</text>
</comment>
<comment type="caution">
    <text evidence="6">The sequence shown here is derived from an EMBL/GenBank/DDBJ whole genome shotgun (WGS) entry which is preliminary data.</text>
</comment>
<evidence type="ECO:0000256" key="4">
    <source>
        <dbReference type="SAM" id="SignalP"/>
    </source>
</evidence>
<dbReference type="PANTHER" id="PTHR33711:SF7">
    <property type="entry name" value="INTRADIOL RING-CLEAVAGE DIOXYGENASES DOMAIN-CONTAINING PROTEIN-RELATED"/>
    <property type="match status" value="1"/>
</dbReference>
<reference evidence="6 7" key="1">
    <citation type="submission" date="2024-09" db="EMBL/GenBank/DDBJ databases">
        <authorList>
            <person name="Sun Q."/>
            <person name="Mori K."/>
        </authorList>
    </citation>
    <scope>NUCLEOTIDE SEQUENCE [LARGE SCALE GENOMIC DNA]</scope>
    <source>
        <strain evidence="6 7">NCAIM B.02481</strain>
    </source>
</reference>
<dbReference type="PROSITE" id="PS51257">
    <property type="entry name" value="PROKAR_LIPOPROTEIN"/>
    <property type="match status" value="1"/>
</dbReference>
<feature type="chain" id="PRO_5046555521" evidence="4">
    <location>
        <begin position="22"/>
        <end position="208"/>
    </location>
</feature>
<accession>A0ABV6QB52</accession>
<dbReference type="Gene3D" id="2.60.130.10">
    <property type="entry name" value="Aromatic compound dioxygenase"/>
    <property type="match status" value="1"/>
</dbReference>